<comment type="function">
    <text evidence="1">May be involved in electron transfer from bc1 complex to aa3.</text>
</comment>
<keyword evidence="14" id="KW-1185">Reference proteome</keyword>
<evidence type="ECO:0000256" key="8">
    <source>
        <dbReference type="ARBA" id="ARBA00022982"/>
    </source>
</evidence>
<keyword evidence="11" id="KW-1133">Transmembrane helix</keyword>
<evidence type="ECO:0000256" key="10">
    <source>
        <dbReference type="PROSITE-ProRule" id="PRU00433"/>
    </source>
</evidence>
<dbReference type="Gene3D" id="1.10.760.10">
    <property type="entry name" value="Cytochrome c-like domain"/>
    <property type="match status" value="1"/>
</dbReference>
<evidence type="ECO:0000256" key="4">
    <source>
        <dbReference type="ARBA" id="ARBA00022448"/>
    </source>
</evidence>
<feature type="domain" description="Cytochrome c" evidence="12">
    <location>
        <begin position="71"/>
        <end position="171"/>
    </location>
</feature>
<dbReference type="InterPro" id="IPR002327">
    <property type="entry name" value="Cyt_c_1A/1B"/>
</dbReference>
<comment type="caution">
    <text evidence="13">The sequence shown here is derived from an EMBL/GenBank/DDBJ whole genome shotgun (WGS) entry which is preliminary data.</text>
</comment>
<accession>A0A0F5MNJ0</accession>
<protein>
    <recommendedName>
        <fullName evidence="3">Cytochrome c homolog</fullName>
    </recommendedName>
</protein>
<organism evidence="13 14">
    <name type="scientific">Candidatus Arcanibacter lacustris</name>
    <dbReference type="NCBI Taxonomy" id="1607817"/>
    <lineage>
        <taxon>Bacteria</taxon>
        <taxon>Pseudomonadati</taxon>
        <taxon>Pseudomonadota</taxon>
        <taxon>Alphaproteobacteria</taxon>
        <taxon>Rickettsiales</taxon>
        <taxon>Candidatus Arcanibacter</taxon>
    </lineage>
</organism>
<evidence type="ECO:0000256" key="11">
    <source>
        <dbReference type="SAM" id="Phobius"/>
    </source>
</evidence>
<dbReference type="PANTHER" id="PTHR11961">
    <property type="entry name" value="CYTOCHROME C"/>
    <property type="match status" value="1"/>
</dbReference>
<evidence type="ECO:0000256" key="1">
    <source>
        <dbReference type="ARBA" id="ARBA00002071"/>
    </source>
</evidence>
<sequence>MSGLEFNKIAASVLVAGVAAMAIGVMTDILYHPETKVAVRGFSIEVIETSDNSGAANLVEVINIGQLMAKADADKGKDDAQKCAVCHNFVKGAGAKVGPDLWDVVQRPKGSIQDYTYSKAMSSKGGKWEYEDLYHFLRAPRKFVVGTKMGFAGFNKPEDAINVIAYLRTLSDNPLPLPPVEAAVPAAAVPAAPPVEPKK</sequence>
<reference evidence="13 14" key="1">
    <citation type="submission" date="2015-02" db="EMBL/GenBank/DDBJ databases">
        <title>Single cell genomics of a rare environmental alphaproteobacterium provides unique insights into Rickettsiaceae evolution.</title>
        <authorList>
            <person name="Martijn J."/>
            <person name="Schulz F."/>
            <person name="Zaremba-Niedzwiedzka K."/>
            <person name="Viklund J."/>
            <person name="Stepanauskas R."/>
            <person name="Andersson S.G.E."/>
            <person name="Horn M."/>
            <person name="Guy L."/>
            <person name="Ettema T.J.G."/>
        </authorList>
    </citation>
    <scope>NUCLEOTIDE SEQUENCE [LARGE SCALE GENOMIC DNA]</scope>
    <source>
        <strain evidence="13 14">SCGC AAA041-L04</strain>
    </source>
</reference>
<dbReference type="Pfam" id="PF00034">
    <property type="entry name" value="Cytochrom_C"/>
    <property type="match status" value="1"/>
</dbReference>
<gene>
    <name evidence="13" type="ORF">SZ25_00538</name>
</gene>
<dbReference type="PATRIC" id="fig|1607817.3.peg.535"/>
<proteinExistence type="predicted"/>
<evidence type="ECO:0000256" key="2">
    <source>
        <dbReference type="ARBA" id="ARBA00004401"/>
    </source>
</evidence>
<dbReference type="GO" id="GO:0009055">
    <property type="term" value="F:electron transfer activity"/>
    <property type="evidence" value="ECO:0007669"/>
    <property type="project" value="InterPro"/>
</dbReference>
<feature type="transmembrane region" description="Helical" evidence="11">
    <location>
        <begin position="6"/>
        <end position="31"/>
    </location>
</feature>
<dbReference type="SUPFAM" id="SSF46626">
    <property type="entry name" value="Cytochrome c"/>
    <property type="match status" value="1"/>
</dbReference>
<keyword evidence="4" id="KW-0813">Transport</keyword>
<evidence type="ECO:0000256" key="5">
    <source>
        <dbReference type="ARBA" id="ARBA00022617"/>
    </source>
</evidence>
<evidence type="ECO:0000256" key="6">
    <source>
        <dbReference type="ARBA" id="ARBA00022723"/>
    </source>
</evidence>
<keyword evidence="7" id="KW-0735">Signal-anchor</keyword>
<keyword evidence="6 10" id="KW-0479">Metal-binding</keyword>
<name>A0A0F5MNJ0_9RICK</name>
<dbReference type="GO" id="GO:0020037">
    <property type="term" value="F:heme binding"/>
    <property type="evidence" value="ECO:0007669"/>
    <property type="project" value="InterPro"/>
</dbReference>
<dbReference type="PRINTS" id="PR00604">
    <property type="entry name" value="CYTCHRMECIAB"/>
</dbReference>
<evidence type="ECO:0000256" key="7">
    <source>
        <dbReference type="ARBA" id="ARBA00022968"/>
    </source>
</evidence>
<dbReference type="GO" id="GO:0005886">
    <property type="term" value="C:plasma membrane"/>
    <property type="evidence" value="ECO:0007669"/>
    <property type="project" value="UniProtKB-SubCell"/>
</dbReference>
<evidence type="ECO:0000256" key="3">
    <source>
        <dbReference type="ARBA" id="ARBA00015074"/>
    </source>
</evidence>
<dbReference type="EMBL" id="JYHA01000087">
    <property type="protein sequence ID" value="KKB96388.1"/>
    <property type="molecule type" value="Genomic_DNA"/>
</dbReference>
<keyword evidence="9 10" id="KW-0408">Iron</keyword>
<dbReference type="AlphaFoldDB" id="A0A0F5MNJ0"/>
<evidence type="ECO:0000256" key="9">
    <source>
        <dbReference type="ARBA" id="ARBA00023004"/>
    </source>
</evidence>
<keyword evidence="8" id="KW-0249">Electron transport</keyword>
<keyword evidence="5 10" id="KW-0349">Heme</keyword>
<keyword evidence="11" id="KW-0472">Membrane</keyword>
<dbReference type="PROSITE" id="PS51007">
    <property type="entry name" value="CYTC"/>
    <property type="match status" value="1"/>
</dbReference>
<dbReference type="GO" id="GO:0046872">
    <property type="term" value="F:metal ion binding"/>
    <property type="evidence" value="ECO:0007669"/>
    <property type="project" value="UniProtKB-KW"/>
</dbReference>
<comment type="subcellular location">
    <subcellularLocation>
        <location evidence="2">Cell membrane</location>
        <topology evidence="2">Single-pass type II membrane protein</topology>
    </subcellularLocation>
</comment>
<evidence type="ECO:0000313" key="14">
    <source>
        <dbReference type="Proteomes" id="UP000033358"/>
    </source>
</evidence>
<evidence type="ECO:0000313" key="13">
    <source>
        <dbReference type="EMBL" id="KKB96388.1"/>
    </source>
</evidence>
<keyword evidence="11" id="KW-0812">Transmembrane</keyword>
<dbReference type="InterPro" id="IPR009056">
    <property type="entry name" value="Cyt_c-like_dom"/>
</dbReference>
<dbReference type="Proteomes" id="UP000033358">
    <property type="component" value="Unassembled WGS sequence"/>
</dbReference>
<evidence type="ECO:0000259" key="12">
    <source>
        <dbReference type="PROSITE" id="PS51007"/>
    </source>
</evidence>
<dbReference type="InterPro" id="IPR036909">
    <property type="entry name" value="Cyt_c-like_dom_sf"/>
</dbReference>